<proteinExistence type="predicted"/>
<gene>
    <name evidence="1" type="ORF">BJ972_002224</name>
    <name evidence="2" type="ORF">ESP50_02635</name>
</gene>
<dbReference type="EMBL" id="JACCBI010000001">
    <property type="protein sequence ID" value="NYD67705.1"/>
    <property type="molecule type" value="Genomic_DNA"/>
</dbReference>
<reference evidence="2 3" key="1">
    <citation type="submission" date="2019-01" db="EMBL/GenBank/DDBJ databases">
        <title>Agromyces.</title>
        <authorList>
            <person name="Li J."/>
        </authorList>
    </citation>
    <scope>NUCLEOTIDE SEQUENCE [LARGE SCALE GENOMIC DNA]</scope>
    <source>
        <strain evidence="2 3">DSM 23870</strain>
    </source>
</reference>
<comment type="caution">
    <text evidence="2">The sequence shown here is derived from an EMBL/GenBank/DDBJ whole genome shotgun (WGS) entry which is preliminary data.</text>
</comment>
<dbReference type="RefSeq" id="WP_164989858.1">
    <property type="nucleotide sequence ID" value="NZ_SDPM01000001.1"/>
</dbReference>
<evidence type="ECO:0000313" key="2">
    <source>
        <dbReference type="EMBL" id="RXZ88102.1"/>
    </source>
</evidence>
<accession>A0A4Q2MDG2</accession>
<evidence type="ECO:0000313" key="4">
    <source>
        <dbReference type="Proteomes" id="UP000581087"/>
    </source>
</evidence>
<dbReference type="EMBL" id="SDPM01000001">
    <property type="protein sequence ID" value="RXZ88102.1"/>
    <property type="molecule type" value="Genomic_DNA"/>
</dbReference>
<organism evidence="2 3">
    <name type="scientific">Agromyces atrinae</name>
    <dbReference type="NCBI Taxonomy" id="592376"/>
    <lineage>
        <taxon>Bacteria</taxon>
        <taxon>Bacillati</taxon>
        <taxon>Actinomycetota</taxon>
        <taxon>Actinomycetes</taxon>
        <taxon>Micrococcales</taxon>
        <taxon>Microbacteriaceae</taxon>
        <taxon>Agromyces</taxon>
    </lineage>
</organism>
<protein>
    <submittedName>
        <fullName evidence="2">Uncharacterized protein</fullName>
    </submittedName>
</protein>
<dbReference type="Proteomes" id="UP000581087">
    <property type="component" value="Unassembled WGS sequence"/>
</dbReference>
<dbReference type="AlphaFoldDB" id="A0A4Q2MDG2"/>
<keyword evidence="3" id="KW-1185">Reference proteome</keyword>
<sequence length="272" mass="30681">MSGEISRHSRSAANDELVTDTTNLENRLVDIHVAPLDHHDLGKILDVGEHLLNLDFSRIRTRLLNTAVGTASIAHALALACCNERDITQGGKEKVIFTEDDFREAAQAYVRTRSGAVKARFTRALKVHRKRMYDNTEIILRALTQLPESGGTVGQILAIIRVEKPSYPSSNATKYLQELQEEARGSLIRKTSSGVYRFDEPLQHAYAKAYFGEPSDETEGTPISDWESAFISQGKEFITRLLVQREIEENRYAMTDDEPTEEWELEENESKA</sequence>
<reference evidence="1 4" key="2">
    <citation type="submission" date="2020-07" db="EMBL/GenBank/DDBJ databases">
        <title>Sequencing the genomes of 1000 actinobacteria strains.</title>
        <authorList>
            <person name="Klenk H.-P."/>
        </authorList>
    </citation>
    <scope>NUCLEOTIDE SEQUENCE [LARGE SCALE GENOMIC DNA]</scope>
    <source>
        <strain evidence="1 4">DSM 23870</strain>
    </source>
</reference>
<name>A0A4Q2MDG2_9MICO</name>
<dbReference type="Proteomes" id="UP000292686">
    <property type="component" value="Unassembled WGS sequence"/>
</dbReference>
<evidence type="ECO:0000313" key="1">
    <source>
        <dbReference type="EMBL" id="NYD67705.1"/>
    </source>
</evidence>
<evidence type="ECO:0000313" key="3">
    <source>
        <dbReference type="Proteomes" id="UP000292686"/>
    </source>
</evidence>